<evidence type="ECO:0000256" key="4">
    <source>
        <dbReference type="PIRSR" id="PIRSR617453-50"/>
    </source>
</evidence>
<dbReference type="Proteomes" id="UP000077384">
    <property type="component" value="Unassembled WGS sequence"/>
</dbReference>
<dbReference type="EMBL" id="LITQ01000047">
    <property type="protein sequence ID" value="OAA85776.1"/>
    <property type="molecule type" value="Genomic_DNA"/>
</dbReference>
<dbReference type="InterPro" id="IPR017453">
    <property type="entry name" value="GCV_H_sub"/>
</dbReference>
<dbReference type="HAMAP" id="MF_00272">
    <property type="entry name" value="GcvH"/>
    <property type="match status" value="1"/>
</dbReference>
<evidence type="ECO:0000313" key="6">
    <source>
        <dbReference type="EMBL" id="OAA85776.1"/>
    </source>
</evidence>
<gene>
    <name evidence="6" type="primary">gcvH_1</name>
    <name evidence="3" type="synonym">gcvH</name>
    <name evidence="7" type="synonym">gcvH_2</name>
    <name evidence="7" type="ORF">CLCOS_32450</name>
    <name evidence="6" type="ORF">WX73_03147</name>
</gene>
<dbReference type="CDD" id="cd06848">
    <property type="entry name" value="GCS_H"/>
    <property type="match status" value="1"/>
</dbReference>
<comment type="function">
    <text evidence="3">The glycine cleavage system catalyzes the degradation of glycine. The H protein shuttles the methylamine group of glycine from the P protein to the T protein.</text>
</comment>
<name>A0A162KY62_9CLOT</name>
<dbReference type="InterPro" id="IPR011053">
    <property type="entry name" value="Single_hybrid_motif"/>
</dbReference>
<dbReference type="GO" id="GO:0019464">
    <property type="term" value="P:glycine decarboxylation via glycine cleavage system"/>
    <property type="evidence" value="ECO:0007669"/>
    <property type="project" value="UniProtKB-UniRule"/>
</dbReference>
<evidence type="ECO:0000256" key="2">
    <source>
        <dbReference type="ARBA" id="ARBA00022823"/>
    </source>
</evidence>
<dbReference type="SUPFAM" id="SSF51230">
    <property type="entry name" value="Single hybrid motif"/>
    <property type="match status" value="1"/>
</dbReference>
<keyword evidence="9" id="KW-1185">Reference proteome</keyword>
<reference evidence="7 9" key="2">
    <citation type="journal article" date="2016" name="Front. Microbiol.">
        <title>Industrial Acetogenic Biocatalysts: A Comparative Metabolic and Genomic Analysis.</title>
        <authorList>
            <person name="Bengelsdorf F."/>
            <person name="Poehlein A."/>
            <person name="Sonja S."/>
            <person name="Erz C."/>
            <person name="Hummel T."/>
            <person name="Hoffmeister S."/>
            <person name="Daniel R."/>
            <person name="Durre P."/>
        </authorList>
    </citation>
    <scope>NUCLEOTIDE SEQUENCE [LARGE SCALE GENOMIC DNA]</scope>
    <source>
        <strain evidence="7 9">PTA-10522</strain>
    </source>
</reference>
<dbReference type="GO" id="GO:0005829">
    <property type="term" value="C:cytosol"/>
    <property type="evidence" value="ECO:0007669"/>
    <property type="project" value="TreeGrafter"/>
</dbReference>
<dbReference type="RefSeq" id="WP_063602490.1">
    <property type="nucleotide sequence ID" value="NZ_LITQ01000047.1"/>
</dbReference>
<dbReference type="Gene3D" id="2.40.50.100">
    <property type="match status" value="1"/>
</dbReference>
<comment type="subunit">
    <text evidence="3">The glycine cleavage system is composed of four proteins: P, T, L and H.</text>
</comment>
<comment type="similarity">
    <text evidence="1 3">Belongs to the GcvH family.</text>
</comment>
<dbReference type="AlphaFoldDB" id="A0A162KY62"/>
<feature type="modified residue" description="N6-lipoyllysine" evidence="3 4">
    <location>
        <position position="63"/>
    </location>
</feature>
<evidence type="ECO:0000313" key="9">
    <source>
        <dbReference type="Proteomes" id="UP000093694"/>
    </source>
</evidence>
<dbReference type="PROSITE" id="PS50968">
    <property type="entry name" value="BIOTINYL_LIPOYL"/>
    <property type="match status" value="1"/>
</dbReference>
<dbReference type="PATRIC" id="fig|1705578.3.peg.3210"/>
<dbReference type="InterPro" id="IPR003016">
    <property type="entry name" value="2-oxoA_DH_lipoyl-BS"/>
</dbReference>
<dbReference type="PANTHER" id="PTHR11715">
    <property type="entry name" value="GLYCINE CLEAVAGE SYSTEM H PROTEIN"/>
    <property type="match status" value="1"/>
</dbReference>
<dbReference type="NCBIfam" id="NF002270">
    <property type="entry name" value="PRK01202.1"/>
    <property type="match status" value="1"/>
</dbReference>
<dbReference type="PANTHER" id="PTHR11715:SF3">
    <property type="entry name" value="GLYCINE CLEAVAGE SYSTEM H PROTEIN-RELATED"/>
    <property type="match status" value="1"/>
</dbReference>
<comment type="caution">
    <text evidence="6">The sequence shown here is derived from an EMBL/GenBank/DDBJ whole genome shotgun (WGS) entry which is preliminary data.</text>
</comment>
<sequence>MKTLKELLYSKDHEWIKVDGDKAYVGITDFAQDSLGEIVFVELPEVDSEFSKGDVFGTVESVKAASDLCIPVSGKILEVNEELVDSPEGLNEDPYKNWIISIEVSDEAELKELLDAANYEKICDKE</sequence>
<accession>A0A162KY62</accession>
<dbReference type="InterPro" id="IPR002930">
    <property type="entry name" value="GCV_H"/>
</dbReference>
<dbReference type="Proteomes" id="UP000093694">
    <property type="component" value="Unassembled WGS sequence"/>
</dbReference>
<keyword evidence="2 3" id="KW-0450">Lipoyl</keyword>
<evidence type="ECO:0000313" key="8">
    <source>
        <dbReference type="Proteomes" id="UP000077384"/>
    </source>
</evidence>
<dbReference type="EMBL" id="LROR01000066">
    <property type="protein sequence ID" value="OBR91937.1"/>
    <property type="molecule type" value="Genomic_DNA"/>
</dbReference>
<evidence type="ECO:0000313" key="7">
    <source>
        <dbReference type="EMBL" id="OBR91937.1"/>
    </source>
</evidence>
<dbReference type="PROSITE" id="PS00189">
    <property type="entry name" value="LIPOYL"/>
    <property type="match status" value="1"/>
</dbReference>
<dbReference type="Pfam" id="PF01597">
    <property type="entry name" value="GCV_H"/>
    <property type="match status" value="1"/>
</dbReference>
<organism evidence="6 8">
    <name type="scientific">Clostridium coskatii</name>
    <dbReference type="NCBI Taxonomy" id="1705578"/>
    <lineage>
        <taxon>Bacteria</taxon>
        <taxon>Bacillati</taxon>
        <taxon>Bacillota</taxon>
        <taxon>Clostridia</taxon>
        <taxon>Eubacteriales</taxon>
        <taxon>Clostridiaceae</taxon>
        <taxon>Clostridium</taxon>
    </lineage>
</organism>
<evidence type="ECO:0000259" key="5">
    <source>
        <dbReference type="PROSITE" id="PS50968"/>
    </source>
</evidence>
<proteinExistence type="inferred from homology"/>
<dbReference type="NCBIfam" id="TIGR00527">
    <property type="entry name" value="gcvH"/>
    <property type="match status" value="1"/>
</dbReference>
<comment type="cofactor">
    <cofactor evidence="3">
        <name>(R)-lipoate</name>
        <dbReference type="ChEBI" id="CHEBI:83088"/>
    </cofactor>
    <text evidence="3">Binds 1 lipoyl cofactor covalently.</text>
</comment>
<dbReference type="InterPro" id="IPR033753">
    <property type="entry name" value="GCV_H/Fam206"/>
</dbReference>
<protein>
    <recommendedName>
        <fullName evidence="3">Glycine cleavage system H protein</fullName>
    </recommendedName>
</protein>
<evidence type="ECO:0000256" key="3">
    <source>
        <dbReference type="HAMAP-Rule" id="MF_00272"/>
    </source>
</evidence>
<dbReference type="GO" id="GO:0009249">
    <property type="term" value="P:protein lipoylation"/>
    <property type="evidence" value="ECO:0007669"/>
    <property type="project" value="TreeGrafter"/>
</dbReference>
<feature type="domain" description="Lipoyl-binding" evidence="5">
    <location>
        <begin position="22"/>
        <end position="103"/>
    </location>
</feature>
<evidence type="ECO:0000256" key="1">
    <source>
        <dbReference type="ARBA" id="ARBA00009249"/>
    </source>
</evidence>
<dbReference type="GO" id="GO:0005960">
    <property type="term" value="C:glycine cleavage complex"/>
    <property type="evidence" value="ECO:0007669"/>
    <property type="project" value="InterPro"/>
</dbReference>
<reference evidence="6 8" key="1">
    <citation type="journal article" date="2015" name="Biotechnol. Bioeng.">
        <title>Genome sequence and phenotypic characterization of Caulobacter segnis.</title>
        <authorList>
            <person name="Patel S."/>
            <person name="Fletcher B."/>
            <person name="Scott D.C."/>
            <person name="Ely B."/>
        </authorList>
    </citation>
    <scope>NUCLEOTIDE SEQUENCE [LARGE SCALE GENOMIC DNA]</scope>
    <source>
        <strain evidence="6 8">PS02</strain>
    </source>
</reference>
<dbReference type="InterPro" id="IPR000089">
    <property type="entry name" value="Biotin_lipoyl"/>
</dbReference>